<dbReference type="PANTHER" id="PTHR33930">
    <property type="entry name" value="ALKYL HYDROPEROXIDE REDUCTASE AHPD"/>
    <property type="match status" value="1"/>
</dbReference>
<dbReference type="AlphaFoldDB" id="A0A9W6S293"/>
<gene>
    <name evidence="2" type="ORF">Airi02_040180</name>
</gene>
<dbReference type="SUPFAM" id="SSF69118">
    <property type="entry name" value="AhpD-like"/>
    <property type="match status" value="1"/>
</dbReference>
<accession>A0A9W6S293</accession>
<comment type="caution">
    <text evidence="2">The sequence shown here is derived from an EMBL/GenBank/DDBJ whole genome shotgun (WGS) entry which is preliminary data.</text>
</comment>
<dbReference type="InterPro" id="IPR029032">
    <property type="entry name" value="AhpD-like"/>
</dbReference>
<dbReference type="Gene3D" id="1.20.1290.10">
    <property type="entry name" value="AhpD-like"/>
    <property type="match status" value="1"/>
</dbReference>
<dbReference type="GO" id="GO:0051920">
    <property type="term" value="F:peroxiredoxin activity"/>
    <property type="evidence" value="ECO:0007669"/>
    <property type="project" value="InterPro"/>
</dbReference>
<protein>
    <recommendedName>
        <fullName evidence="1">Carboxymuconolactone decarboxylase-like domain-containing protein</fullName>
    </recommendedName>
</protein>
<dbReference type="PANTHER" id="PTHR33930:SF2">
    <property type="entry name" value="BLR3452 PROTEIN"/>
    <property type="match status" value="1"/>
</dbReference>
<dbReference type="EMBL" id="BSTK01000005">
    <property type="protein sequence ID" value="GLY86089.1"/>
    <property type="molecule type" value="Genomic_DNA"/>
</dbReference>
<organism evidence="2 3">
    <name type="scientific">Actinoallomurus iriomotensis</name>
    <dbReference type="NCBI Taxonomy" id="478107"/>
    <lineage>
        <taxon>Bacteria</taxon>
        <taxon>Bacillati</taxon>
        <taxon>Actinomycetota</taxon>
        <taxon>Actinomycetes</taxon>
        <taxon>Streptosporangiales</taxon>
        <taxon>Thermomonosporaceae</taxon>
        <taxon>Actinoallomurus</taxon>
    </lineage>
</organism>
<reference evidence="2" key="1">
    <citation type="submission" date="2023-03" db="EMBL/GenBank/DDBJ databases">
        <title>Actinoallomurus iriomotensis NBRC 103684.</title>
        <authorList>
            <person name="Ichikawa N."/>
            <person name="Sato H."/>
            <person name="Tonouchi N."/>
        </authorList>
    </citation>
    <scope>NUCLEOTIDE SEQUENCE</scope>
    <source>
        <strain evidence="2">NBRC 103684</strain>
    </source>
</reference>
<sequence length="253" mass="27085">MGVVKPQSGSKAGDVASDYLSAGGDLSEDLGRVLRQSPAFGEAHLRMATLALVDGELSRKTREFILLAANLNATHLNIEAAREHLRRAKAAGAGDEELIEVIQCASLVGVHAVVVGLGPLQRLAPVDLSRELTPSEERLKRSFEERRGYWSSQWDQLLRLGSDYFAAVLEFSAAPAASGALSALDREYVYMAFDCSPTHMFEPGLELHMRNALELGATPADLLAVLKLVSGIGFEAATAGYRLLAEVNSPPAG</sequence>
<feature type="domain" description="Carboxymuconolactone decarboxylase-like" evidence="1">
    <location>
        <begin position="38"/>
        <end position="103"/>
    </location>
</feature>
<dbReference type="InterPro" id="IPR003779">
    <property type="entry name" value="CMD-like"/>
</dbReference>
<evidence type="ECO:0000313" key="3">
    <source>
        <dbReference type="Proteomes" id="UP001165074"/>
    </source>
</evidence>
<dbReference type="Proteomes" id="UP001165074">
    <property type="component" value="Unassembled WGS sequence"/>
</dbReference>
<keyword evidence="3" id="KW-1185">Reference proteome</keyword>
<name>A0A9W6S293_9ACTN</name>
<dbReference type="Pfam" id="PF02627">
    <property type="entry name" value="CMD"/>
    <property type="match status" value="1"/>
</dbReference>
<evidence type="ECO:0000259" key="1">
    <source>
        <dbReference type="Pfam" id="PF02627"/>
    </source>
</evidence>
<evidence type="ECO:0000313" key="2">
    <source>
        <dbReference type="EMBL" id="GLY86089.1"/>
    </source>
</evidence>
<proteinExistence type="predicted"/>